<proteinExistence type="predicted"/>
<keyword evidence="2" id="KW-1185">Reference proteome</keyword>
<evidence type="ECO:0008006" key="3">
    <source>
        <dbReference type="Google" id="ProtNLM"/>
    </source>
</evidence>
<evidence type="ECO:0000313" key="2">
    <source>
        <dbReference type="Proteomes" id="UP000467841"/>
    </source>
</evidence>
<accession>A0A6D2K5D4</accession>
<name>A0A6D2K5D4_9BRAS</name>
<evidence type="ECO:0000313" key="1">
    <source>
        <dbReference type="EMBL" id="CAA7047124.1"/>
    </source>
</evidence>
<dbReference type="InterPro" id="IPR032675">
    <property type="entry name" value="LRR_dom_sf"/>
</dbReference>
<dbReference type="AlphaFoldDB" id="A0A6D2K5D4"/>
<dbReference type="Gene3D" id="3.80.10.10">
    <property type="entry name" value="Ribonuclease Inhibitor"/>
    <property type="match status" value="1"/>
</dbReference>
<dbReference type="Proteomes" id="UP000467841">
    <property type="component" value="Unassembled WGS sequence"/>
</dbReference>
<organism evidence="1 2">
    <name type="scientific">Microthlaspi erraticum</name>
    <dbReference type="NCBI Taxonomy" id="1685480"/>
    <lineage>
        <taxon>Eukaryota</taxon>
        <taxon>Viridiplantae</taxon>
        <taxon>Streptophyta</taxon>
        <taxon>Embryophyta</taxon>
        <taxon>Tracheophyta</taxon>
        <taxon>Spermatophyta</taxon>
        <taxon>Magnoliopsida</taxon>
        <taxon>eudicotyledons</taxon>
        <taxon>Gunneridae</taxon>
        <taxon>Pentapetalae</taxon>
        <taxon>rosids</taxon>
        <taxon>malvids</taxon>
        <taxon>Brassicales</taxon>
        <taxon>Brassicaceae</taxon>
        <taxon>Coluteocarpeae</taxon>
        <taxon>Microthlaspi</taxon>
    </lineage>
</organism>
<sequence length="311" mass="34804">MQCLMSYLKLNNRRAARALNHRPTSINCLRKLSPPLPLMSSFRMASLNVLPNSHRFFTSPLNGASASELLFTIPNLGSFLQNSLLRSLELGHVVRSDNSTTPLLTGKCLAPLSDNDGFIGKCLRSIHLYDVKSLQNSLSIDALAACSNITDLKIVGSYKPPEKLLKSLATKCCFIEHLFLETYGFPSSRSRKVSRALVDFLTNNPNLTSLTLIGFRLNDATAQILVESARKLEYMNLSRNPTIKGHFLRHSCKDSLVKTLILRDCLLLEEKEVLQFLNSLSTGNFRFIKHIDITNYRGLLSDGRKSSFNPK</sequence>
<dbReference type="EMBL" id="CACVBM020001362">
    <property type="protein sequence ID" value="CAA7047124.1"/>
    <property type="molecule type" value="Genomic_DNA"/>
</dbReference>
<gene>
    <name evidence="1" type="ORF">MERR_LOCUS34359</name>
</gene>
<dbReference type="SUPFAM" id="SSF52047">
    <property type="entry name" value="RNI-like"/>
    <property type="match status" value="1"/>
</dbReference>
<protein>
    <recommendedName>
        <fullName evidence="3">FBD domain-containing protein</fullName>
    </recommendedName>
</protein>
<dbReference type="OrthoDB" id="10257471at2759"/>
<reference evidence="1" key="1">
    <citation type="submission" date="2020-01" db="EMBL/GenBank/DDBJ databases">
        <authorList>
            <person name="Mishra B."/>
        </authorList>
    </citation>
    <scope>NUCLEOTIDE SEQUENCE [LARGE SCALE GENOMIC DNA]</scope>
</reference>
<comment type="caution">
    <text evidence="1">The sequence shown here is derived from an EMBL/GenBank/DDBJ whole genome shotgun (WGS) entry which is preliminary data.</text>
</comment>